<evidence type="ECO:0000313" key="3">
    <source>
        <dbReference type="EMBL" id="BCJ87799.1"/>
    </source>
</evidence>
<sequence length="306" mass="35206">MDLSIVIVSYNTKDLLIQTLDSVFRHTSGLYLEVFVVDNASSDGSPEAVTDLYPQVKIIRNQKNEGFAAANNQAIEQATGRYILLLNSDTIVQESTFHTMITYMDGHSKIGAAGCKVVKPDGTLDLACRRSFPTPMNSLYQALKLDKLFPQSPRFASYNLTYLDENEMYQVDCLVGAFMMVRRETIDQVGMLDDQFFMYGEDIDWCYRIKQAGWQIWYYPKTSIIHYKGASSAKKKYRMIWEFHRAMILYYRKHHAGNSIFLVNWLVYLGILSRYVMVATLNLFKKRGKQHDPLLSNPSQSHTYTA</sequence>
<dbReference type="KEGG" id="eff:skT53_27840"/>
<evidence type="ECO:0000313" key="4">
    <source>
        <dbReference type="Proteomes" id="UP000593802"/>
    </source>
</evidence>
<gene>
    <name evidence="3" type="ORF">skT53_27840</name>
</gene>
<keyword evidence="1" id="KW-0812">Transmembrane</keyword>
<dbReference type="Pfam" id="PF00535">
    <property type="entry name" value="Glycos_transf_2"/>
    <property type="match status" value="1"/>
</dbReference>
<evidence type="ECO:0000259" key="2">
    <source>
        <dbReference type="Pfam" id="PF00535"/>
    </source>
</evidence>
<protein>
    <submittedName>
        <fullName evidence="3">Glycosyl transferase</fullName>
    </submittedName>
</protein>
<feature type="domain" description="Glycosyltransferase 2-like" evidence="2">
    <location>
        <begin position="4"/>
        <end position="166"/>
    </location>
</feature>
<dbReference type="EMBL" id="AP023366">
    <property type="protein sequence ID" value="BCJ87799.1"/>
    <property type="molecule type" value="Genomic_DNA"/>
</dbReference>
<dbReference type="PANTHER" id="PTHR43179">
    <property type="entry name" value="RHAMNOSYLTRANSFERASE WBBL"/>
    <property type="match status" value="1"/>
</dbReference>
<dbReference type="SUPFAM" id="SSF53448">
    <property type="entry name" value="Nucleotide-diphospho-sugar transferases"/>
    <property type="match status" value="1"/>
</dbReference>
<evidence type="ECO:0000256" key="1">
    <source>
        <dbReference type="SAM" id="Phobius"/>
    </source>
</evidence>
<dbReference type="GO" id="GO:0016740">
    <property type="term" value="F:transferase activity"/>
    <property type="evidence" value="ECO:0007669"/>
    <property type="project" value="UniProtKB-KW"/>
</dbReference>
<reference evidence="3 4" key="1">
    <citation type="submission" date="2020-08" db="EMBL/GenBank/DDBJ databases">
        <title>Complete Genome Sequence of Effusibacillus dendaii Strain skT53, Isolated from Farmland soil.</title>
        <authorList>
            <person name="Konishi T."/>
            <person name="Kawasaki H."/>
        </authorList>
    </citation>
    <scope>NUCLEOTIDE SEQUENCE [LARGE SCALE GENOMIC DNA]</scope>
    <source>
        <strain evidence="4">skT53</strain>
    </source>
</reference>
<feature type="transmembrane region" description="Helical" evidence="1">
    <location>
        <begin position="265"/>
        <end position="284"/>
    </location>
</feature>
<dbReference type="AlphaFoldDB" id="A0A7I8DFS7"/>
<dbReference type="CDD" id="cd04186">
    <property type="entry name" value="GT_2_like_c"/>
    <property type="match status" value="1"/>
</dbReference>
<keyword evidence="4" id="KW-1185">Reference proteome</keyword>
<dbReference type="RefSeq" id="WP_200758185.1">
    <property type="nucleotide sequence ID" value="NZ_AP023366.1"/>
</dbReference>
<keyword evidence="1" id="KW-1133">Transmembrane helix</keyword>
<organism evidence="3 4">
    <name type="scientific">Effusibacillus dendaii</name>
    <dbReference type="NCBI Taxonomy" id="2743772"/>
    <lineage>
        <taxon>Bacteria</taxon>
        <taxon>Bacillati</taxon>
        <taxon>Bacillota</taxon>
        <taxon>Bacilli</taxon>
        <taxon>Bacillales</taxon>
        <taxon>Alicyclobacillaceae</taxon>
        <taxon>Effusibacillus</taxon>
    </lineage>
</organism>
<dbReference type="Gene3D" id="3.90.550.10">
    <property type="entry name" value="Spore Coat Polysaccharide Biosynthesis Protein SpsA, Chain A"/>
    <property type="match status" value="1"/>
</dbReference>
<dbReference type="Proteomes" id="UP000593802">
    <property type="component" value="Chromosome"/>
</dbReference>
<name>A0A7I8DFS7_9BACL</name>
<accession>A0A7I8DFS7</accession>
<keyword evidence="1" id="KW-0472">Membrane</keyword>
<proteinExistence type="predicted"/>
<dbReference type="PANTHER" id="PTHR43179:SF7">
    <property type="entry name" value="RHAMNOSYLTRANSFERASE WBBL"/>
    <property type="match status" value="1"/>
</dbReference>
<keyword evidence="3" id="KW-0808">Transferase</keyword>
<dbReference type="InterPro" id="IPR001173">
    <property type="entry name" value="Glyco_trans_2-like"/>
</dbReference>
<dbReference type="InterPro" id="IPR029044">
    <property type="entry name" value="Nucleotide-diphossugar_trans"/>
</dbReference>